<dbReference type="RefSeq" id="WP_086640077.1">
    <property type="nucleotide sequence ID" value="NZ_JOPJ01000060.1"/>
</dbReference>
<dbReference type="AlphaFoldDB" id="A0A252BR82"/>
<dbReference type="EMBL" id="JOPJ01000060">
    <property type="protein sequence ID" value="OUJ10142.1"/>
    <property type="molecule type" value="Genomic_DNA"/>
</dbReference>
<organism evidence="1 2">
    <name type="scientific">Acetobacter okinawensis</name>
    <dbReference type="NCBI Taxonomy" id="1076594"/>
    <lineage>
        <taxon>Bacteria</taxon>
        <taxon>Pseudomonadati</taxon>
        <taxon>Pseudomonadota</taxon>
        <taxon>Alphaproteobacteria</taxon>
        <taxon>Acetobacterales</taxon>
        <taxon>Acetobacteraceae</taxon>
        <taxon>Acetobacter</taxon>
    </lineage>
</organism>
<accession>A0A252BR82</accession>
<dbReference type="Proteomes" id="UP000194931">
    <property type="component" value="Unassembled WGS sequence"/>
</dbReference>
<dbReference type="OrthoDB" id="7225785at2"/>
<reference evidence="2" key="1">
    <citation type="submission" date="2014-06" db="EMBL/GenBank/DDBJ databases">
        <authorList>
            <person name="Winans N.J."/>
            <person name="Newell P.D."/>
            <person name="Douglas A.E."/>
        </authorList>
    </citation>
    <scope>NUCLEOTIDE SEQUENCE [LARGE SCALE GENOMIC DNA]</scope>
</reference>
<protein>
    <recommendedName>
        <fullName evidence="3">DNA binding HTH domain-containing protein</fullName>
    </recommendedName>
</protein>
<gene>
    <name evidence="1" type="ORF">HK26_11560</name>
</gene>
<sequence>MARAAIDWTRLDSDLRRMARCGFSIKRQARKLGIAAITIKKRRSVLGLTKRPVVRENTGHAS</sequence>
<keyword evidence="2" id="KW-1185">Reference proteome</keyword>
<evidence type="ECO:0008006" key="3">
    <source>
        <dbReference type="Google" id="ProtNLM"/>
    </source>
</evidence>
<name>A0A252BR82_9PROT</name>
<comment type="caution">
    <text evidence="1">The sequence shown here is derived from an EMBL/GenBank/DDBJ whole genome shotgun (WGS) entry which is preliminary data.</text>
</comment>
<evidence type="ECO:0000313" key="1">
    <source>
        <dbReference type="EMBL" id="OUJ10142.1"/>
    </source>
</evidence>
<proteinExistence type="predicted"/>
<evidence type="ECO:0000313" key="2">
    <source>
        <dbReference type="Proteomes" id="UP000194931"/>
    </source>
</evidence>